<keyword evidence="2" id="KW-0472">Membrane</keyword>
<dbReference type="Pfam" id="PF20152">
    <property type="entry name" value="DUF6534"/>
    <property type="match status" value="1"/>
</dbReference>
<feature type="non-terminal residue" evidence="4">
    <location>
        <position position="1"/>
    </location>
</feature>
<keyword evidence="5" id="KW-1185">Reference proteome</keyword>
<evidence type="ECO:0000256" key="1">
    <source>
        <dbReference type="SAM" id="MobiDB-lite"/>
    </source>
</evidence>
<feature type="transmembrane region" description="Helical" evidence="2">
    <location>
        <begin position="6"/>
        <end position="25"/>
    </location>
</feature>
<dbReference type="AlphaFoldDB" id="A0AAD4M159"/>
<evidence type="ECO:0000313" key="4">
    <source>
        <dbReference type="EMBL" id="KAI0297583.1"/>
    </source>
</evidence>
<evidence type="ECO:0000313" key="5">
    <source>
        <dbReference type="Proteomes" id="UP001203297"/>
    </source>
</evidence>
<dbReference type="PANTHER" id="PTHR40465">
    <property type="entry name" value="CHROMOSOME 1, WHOLE GENOME SHOTGUN SEQUENCE"/>
    <property type="match status" value="1"/>
</dbReference>
<sequence length="269" mass="29990">LLGNLAGWLLFGVLTMQLYVYYLAFRKDRIWINCLVYGLYILDIIQTVFCTDIVWSVVCSGWGKPRALRHPNWGFWGAPIISGIISSTVQIFFAWRVWALGNNGVMAFQVATSSSLKRVHEINVLIYVSAPFFTSVRSPFSTGNQIWLTGSVVTDVLIASSMVYLLIAAKKKTTWSRSTNRKITKLIRNTVETGVVPAVAASMDLLLYVRYNHSYLHAAFTIVLSKIYNNALMASLNSRAGVYERDPGPRSPNSGPHPSVPCSTVQFGR</sequence>
<protein>
    <recommendedName>
        <fullName evidence="3">DUF6534 domain-containing protein</fullName>
    </recommendedName>
</protein>
<gene>
    <name evidence="4" type="ORF">B0F90DRAFT_1633991</name>
</gene>
<feature type="compositionally biased region" description="Polar residues" evidence="1">
    <location>
        <begin position="251"/>
        <end position="269"/>
    </location>
</feature>
<feature type="transmembrane region" description="Helical" evidence="2">
    <location>
        <begin position="78"/>
        <end position="101"/>
    </location>
</feature>
<proteinExistence type="predicted"/>
<reference evidence="4" key="1">
    <citation type="journal article" date="2022" name="New Phytol.">
        <title>Evolutionary transition to the ectomycorrhizal habit in the genomes of a hyperdiverse lineage of mushroom-forming fungi.</title>
        <authorList>
            <person name="Looney B."/>
            <person name="Miyauchi S."/>
            <person name="Morin E."/>
            <person name="Drula E."/>
            <person name="Courty P.E."/>
            <person name="Kohler A."/>
            <person name="Kuo A."/>
            <person name="LaButti K."/>
            <person name="Pangilinan J."/>
            <person name="Lipzen A."/>
            <person name="Riley R."/>
            <person name="Andreopoulos W."/>
            <person name="He G."/>
            <person name="Johnson J."/>
            <person name="Nolan M."/>
            <person name="Tritt A."/>
            <person name="Barry K.W."/>
            <person name="Grigoriev I.V."/>
            <person name="Nagy L.G."/>
            <person name="Hibbett D."/>
            <person name="Henrissat B."/>
            <person name="Matheny P.B."/>
            <person name="Labbe J."/>
            <person name="Martin F.M."/>
        </authorList>
    </citation>
    <scope>NUCLEOTIDE SEQUENCE</scope>
    <source>
        <strain evidence="4">BPL690</strain>
    </source>
</reference>
<evidence type="ECO:0000259" key="3">
    <source>
        <dbReference type="Pfam" id="PF20152"/>
    </source>
</evidence>
<feature type="domain" description="DUF6534" evidence="3">
    <location>
        <begin position="151"/>
        <end position="240"/>
    </location>
</feature>
<name>A0AAD4M159_9AGAM</name>
<comment type="caution">
    <text evidence="4">The sequence shown here is derived from an EMBL/GenBank/DDBJ whole genome shotgun (WGS) entry which is preliminary data.</text>
</comment>
<evidence type="ECO:0000256" key="2">
    <source>
        <dbReference type="SAM" id="Phobius"/>
    </source>
</evidence>
<feature type="transmembrane region" description="Helical" evidence="2">
    <location>
        <begin position="37"/>
        <end position="58"/>
    </location>
</feature>
<dbReference type="EMBL" id="WTXG01000035">
    <property type="protein sequence ID" value="KAI0297583.1"/>
    <property type="molecule type" value="Genomic_DNA"/>
</dbReference>
<keyword evidence="2" id="KW-0812">Transmembrane</keyword>
<feature type="transmembrane region" description="Helical" evidence="2">
    <location>
        <begin position="146"/>
        <end position="169"/>
    </location>
</feature>
<dbReference type="Proteomes" id="UP001203297">
    <property type="component" value="Unassembled WGS sequence"/>
</dbReference>
<dbReference type="PANTHER" id="PTHR40465:SF1">
    <property type="entry name" value="DUF6534 DOMAIN-CONTAINING PROTEIN"/>
    <property type="match status" value="1"/>
</dbReference>
<feature type="transmembrane region" description="Helical" evidence="2">
    <location>
        <begin position="122"/>
        <end position="140"/>
    </location>
</feature>
<accession>A0AAD4M159</accession>
<keyword evidence="2" id="KW-1133">Transmembrane helix</keyword>
<dbReference type="InterPro" id="IPR045339">
    <property type="entry name" value="DUF6534"/>
</dbReference>
<organism evidence="4 5">
    <name type="scientific">Multifurca ochricompacta</name>
    <dbReference type="NCBI Taxonomy" id="376703"/>
    <lineage>
        <taxon>Eukaryota</taxon>
        <taxon>Fungi</taxon>
        <taxon>Dikarya</taxon>
        <taxon>Basidiomycota</taxon>
        <taxon>Agaricomycotina</taxon>
        <taxon>Agaricomycetes</taxon>
        <taxon>Russulales</taxon>
        <taxon>Russulaceae</taxon>
        <taxon>Multifurca</taxon>
    </lineage>
</organism>
<feature type="region of interest" description="Disordered" evidence="1">
    <location>
        <begin position="243"/>
        <end position="269"/>
    </location>
</feature>